<feature type="non-terminal residue" evidence="5">
    <location>
        <position position="99"/>
    </location>
</feature>
<dbReference type="AlphaFoldDB" id="A0AAN5D822"/>
<evidence type="ECO:0000256" key="1">
    <source>
        <dbReference type="ARBA" id="ARBA00022771"/>
    </source>
</evidence>
<evidence type="ECO:0000256" key="3">
    <source>
        <dbReference type="PROSITE-ProRule" id="PRU00175"/>
    </source>
</evidence>
<accession>A0AAN5D822</accession>
<keyword evidence="1 3" id="KW-0479">Metal-binding</keyword>
<feature type="domain" description="RING-type" evidence="4">
    <location>
        <begin position="12"/>
        <end position="52"/>
    </location>
</feature>
<evidence type="ECO:0000259" key="4">
    <source>
        <dbReference type="PROSITE" id="PS50089"/>
    </source>
</evidence>
<evidence type="ECO:0000256" key="2">
    <source>
        <dbReference type="ARBA" id="ARBA00022833"/>
    </source>
</evidence>
<evidence type="ECO:0000313" key="5">
    <source>
        <dbReference type="EMBL" id="GMR58076.1"/>
    </source>
</evidence>
<reference evidence="6" key="1">
    <citation type="submission" date="2022-10" db="EMBL/GenBank/DDBJ databases">
        <title>Genome assembly of Pristionchus species.</title>
        <authorList>
            <person name="Yoshida K."/>
            <person name="Sommer R.J."/>
        </authorList>
    </citation>
    <scope>NUCLEOTIDE SEQUENCE [LARGE SCALE GENOMIC DNA]</scope>
    <source>
        <strain evidence="6">RS5460</strain>
    </source>
</reference>
<dbReference type="SUPFAM" id="SSF57850">
    <property type="entry name" value="RING/U-box"/>
    <property type="match status" value="2"/>
</dbReference>
<keyword evidence="6" id="KW-1185">Reference proteome</keyword>
<feature type="non-terminal residue" evidence="5">
    <location>
        <position position="1"/>
    </location>
</feature>
<comment type="caution">
    <text evidence="5">The sequence shown here is derived from an EMBL/GenBank/DDBJ whole genome shotgun (WGS) entry which is preliminary data.</text>
</comment>
<gene>
    <name evidence="5" type="ORF">PMAYCL1PPCAC_28271</name>
</gene>
<keyword evidence="2" id="KW-0862">Zinc</keyword>
<organism evidence="5 6">
    <name type="scientific">Pristionchus mayeri</name>
    <dbReference type="NCBI Taxonomy" id="1317129"/>
    <lineage>
        <taxon>Eukaryota</taxon>
        <taxon>Metazoa</taxon>
        <taxon>Ecdysozoa</taxon>
        <taxon>Nematoda</taxon>
        <taxon>Chromadorea</taxon>
        <taxon>Rhabditida</taxon>
        <taxon>Rhabditina</taxon>
        <taxon>Diplogasteromorpha</taxon>
        <taxon>Diplogasteroidea</taxon>
        <taxon>Neodiplogasteridae</taxon>
        <taxon>Pristionchus</taxon>
    </lineage>
</organism>
<evidence type="ECO:0000313" key="6">
    <source>
        <dbReference type="Proteomes" id="UP001328107"/>
    </source>
</evidence>
<protein>
    <recommendedName>
        <fullName evidence="4">RING-type domain-containing protein</fullName>
    </recommendedName>
</protein>
<dbReference type="PROSITE" id="PS50089">
    <property type="entry name" value="ZF_RING_2"/>
    <property type="match status" value="1"/>
</dbReference>
<dbReference type="EMBL" id="BTRK01000006">
    <property type="protein sequence ID" value="GMR58076.1"/>
    <property type="molecule type" value="Genomic_DNA"/>
</dbReference>
<sequence length="99" mass="10887">LNGDDVYKCSYCTICFSQDSGPLSSLIPCGHSACTECVRKSLGSNKDCFTCRGKVTEITQLRLTKNDKCSNCNKLSEDPSIPRSFVLPCRHVACKECVE</sequence>
<dbReference type="InterPro" id="IPR013083">
    <property type="entry name" value="Znf_RING/FYVE/PHD"/>
</dbReference>
<dbReference type="SMART" id="SM00184">
    <property type="entry name" value="RING"/>
    <property type="match status" value="1"/>
</dbReference>
<dbReference type="InterPro" id="IPR001841">
    <property type="entry name" value="Znf_RING"/>
</dbReference>
<dbReference type="GO" id="GO:0008270">
    <property type="term" value="F:zinc ion binding"/>
    <property type="evidence" value="ECO:0007669"/>
    <property type="project" value="UniProtKB-KW"/>
</dbReference>
<dbReference type="Pfam" id="PF13920">
    <property type="entry name" value="zf-C3HC4_3"/>
    <property type="match status" value="1"/>
</dbReference>
<name>A0AAN5D822_9BILA</name>
<keyword evidence="1 3" id="KW-0863">Zinc-finger</keyword>
<dbReference type="Gene3D" id="3.30.40.10">
    <property type="entry name" value="Zinc/RING finger domain, C3HC4 (zinc finger)"/>
    <property type="match status" value="1"/>
</dbReference>
<proteinExistence type="predicted"/>
<dbReference type="Proteomes" id="UP001328107">
    <property type="component" value="Unassembled WGS sequence"/>
</dbReference>